<sequence>DKERVLERKLKYFNNMIEWEYTIPYRKGNKNIITLCIVTTRRPSVIQYNQVPQAPNKRLKNKEKIDQERHRLEELVQRLVEEIKEKLI</sequence>
<evidence type="ECO:0000313" key="2">
    <source>
        <dbReference type="Proteomes" id="UP000789901"/>
    </source>
</evidence>
<evidence type="ECO:0000313" key="1">
    <source>
        <dbReference type="EMBL" id="CAG8716988.1"/>
    </source>
</evidence>
<organism evidence="1 2">
    <name type="scientific">Gigaspora margarita</name>
    <dbReference type="NCBI Taxonomy" id="4874"/>
    <lineage>
        <taxon>Eukaryota</taxon>
        <taxon>Fungi</taxon>
        <taxon>Fungi incertae sedis</taxon>
        <taxon>Mucoromycota</taxon>
        <taxon>Glomeromycotina</taxon>
        <taxon>Glomeromycetes</taxon>
        <taxon>Diversisporales</taxon>
        <taxon>Gigasporaceae</taxon>
        <taxon>Gigaspora</taxon>
    </lineage>
</organism>
<dbReference type="Proteomes" id="UP000789901">
    <property type="component" value="Unassembled WGS sequence"/>
</dbReference>
<proteinExistence type="predicted"/>
<comment type="caution">
    <text evidence="1">The sequence shown here is derived from an EMBL/GenBank/DDBJ whole genome shotgun (WGS) entry which is preliminary data.</text>
</comment>
<reference evidence="1 2" key="1">
    <citation type="submission" date="2021-06" db="EMBL/GenBank/DDBJ databases">
        <authorList>
            <person name="Kallberg Y."/>
            <person name="Tangrot J."/>
            <person name="Rosling A."/>
        </authorList>
    </citation>
    <scope>NUCLEOTIDE SEQUENCE [LARGE SCALE GENOMIC DNA]</scope>
    <source>
        <strain evidence="1 2">120-4 pot B 10/14</strain>
    </source>
</reference>
<protein>
    <submittedName>
        <fullName evidence="1">31670_t:CDS:1</fullName>
    </submittedName>
</protein>
<feature type="non-terminal residue" evidence="1">
    <location>
        <position position="1"/>
    </location>
</feature>
<keyword evidence="2" id="KW-1185">Reference proteome</keyword>
<accession>A0ABN7V1C5</accession>
<dbReference type="EMBL" id="CAJVQB010008305">
    <property type="protein sequence ID" value="CAG8716988.1"/>
    <property type="molecule type" value="Genomic_DNA"/>
</dbReference>
<name>A0ABN7V1C5_GIGMA</name>
<gene>
    <name evidence="1" type="ORF">GMARGA_LOCUS13211</name>
</gene>